<evidence type="ECO:0000256" key="13">
    <source>
        <dbReference type="RuleBase" id="RU003431"/>
    </source>
</evidence>
<feature type="compositionally biased region" description="Basic and acidic residues" evidence="14">
    <location>
        <begin position="1403"/>
        <end position="1412"/>
    </location>
</feature>
<dbReference type="InterPro" id="IPR001969">
    <property type="entry name" value="Aspartic_peptidase_AS"/>
</dbReference>
<dbReference type="Pfam" id="PF01094">
    <property type="entry name" value="ANF_receptor"/>
    <property type="match status" value="1"/>
</dbReference>
<feature type="domain" description="Guanylate cyclase" evidence="16">
    <location>
        <begin position="1170"/>
        <end position="1321"/>
    </location>
</feature>
<dbReference type="InterPro" id="IPR001245">
    <property type="entry name" value="Ser-Thr/Tyr_kinase_cat_dom"/>
</dbReference>
<evidence type="ECO:0000259" key="17">
    <source>
        <dbReference type="PROSITE" id="PS50175"/>
    </source>
</evidence>
<evidence type="ECO:0000256" key="9">
    <source>
        <dbReference type="ARBA" id="ARBA00023180"/>
    </source>
</evidence>
<keyword evidence="4" id="KW-0812">Transmembrane</keyword>
<feature type="compositionally biased region" description="Polar residues" evidence="14">
    <location>
        <begin position="837"/>
        <end position="851"/>
    </location>
</feature>
<sequence length="1412" mass="159816">MGKESATAQQKRNAPAGTPPIVKHVKHDRGKTPQRQNCAVTSDIQTLPETEDREASSLCVSNTELTPRQNNVLLLTGVAKVRNEKSGKLQDIEILLDTGADRSFILRQLAEDLELPIMDKVDLSVYTFGDKFPKRQQYDVSRLQIWDALGDTHNLHLCKTDTITEKAKQVRLTPEDVEYLQKKSITLSKKEDTPVNPQILLGCDQLWPLLSTTSPQYMLPSGLMVIPSKLGYLLSGRQERSSDKQHQRRKSEDFNMARIGTLDTEDIDKWDHYWSLDSSGIEEFGGAKHEEKAHINTKILQFFNKTIERRQDGYYVRLPFKETCETLPTNKTLAYRRLISAWNMLKSNGDLLHQYHKVFQEQLEKGIIEEVPTTENSSLLVHYLPHQPVVTPQKQTTKLRVVFDASSHLKGCPSLNDALHQGPLILPELYGMLLRFRMKPHVVISDVEKAFLQVRLNEQDRDVTRCFWIRDTSLPPEKDNIVTYRFTRVTFGLNVSPFLLAATIRYHLNHEVEDQKLACEIGENLYVDNLILRGDSEEEILQKSLKTREVFLQMNMNLREFLANNSKVQEKFSSEIRASKTTQKVLGISWDATNDTTSIECKFMETPKITKRAIARQIASIYDPLGWLGYCVVRLLKEFEWDNLSIIFTSNVVNYCDDIVADVEAAISDDNSYNPVIVYKEQINKSDTDPFHNALSEIRLRSRIVLICLDSAKERRDFLIRTSQMGMSTDEFVYVFMGMRGFAFGQSGAGKEVLPNGLTPIWEDVTNGNADRMDDVAKEAAKRVLLVDLSAEVEDPSLTESFKSHVVARVRSDPLYCSTPACMNNTNLPADGRSRRSLQSGPSTLTSDSTFDPNTSKFELYMLNKEPVLVTRHTPVLITSSEQELFVKLRKLEHDNVNKFIGASIDGSEHLVVWRMCARGSLQTIISKGVFTIDSFFIICIIRDIAEGLHYLHRSFVGAIGNLTSATCLVNDAWQVKISGFGIPFFIDRQLQKESLWVAPEHLAEDPVGESKPGDIYSFAIICSEVITRKPAWNIVERKETTHDLLYRIKRGGHTLMRPELTLDGVEIGSGLLNLVRDCWSQDPADRPSTEFILSQIRDMNKCWKNANLMDHVFSMLEEYTTSLELERKVSQFLKNDILLTLEGKRIKEQVAERLKLGQTVEPEGFDSVTIFFSDVVKFTQLAAKCSPIQVVSLLNELYSSFDAIIDEHNVYKVESIGDGYLCVSGLPVRNGSAHIKEIVDMSLAFMEYVRGFRIQFLPRDKVELRIGVNSETNSQQHLLAAARYLLPSCVGGGCVAGVVGLSMPRYCLFGDTVNTASRMESNGKAGHIHLSPTAHSLLTSKFPSQYKTEPRGEVIIKGKGVMETYWVLDRHSSSRAMQDPVSDSVERAEDCHSQTNSSVNDSDYRKHLSQQ</sequence>
<feature type="domain" description="Protein kinase" evidence="15">
    <location>
        <begin position="823"/>
        <end position="1115"/>
    </location>
</feature>
<dbReference type="Proteomes" id="UP000024635">
    <property type="component" value="Unassembled WGS sequence"/>
</dbReference>
<evidence type="ECO:0000256" key="6">
    <source>
        <dbReference type="ARBA" id="ARBA00022989"/>
    </source>
</evidence>
<dbReference type="SUPFAM" id="SSF53822">
    <property type="entry name" value="Periplasmic binding protein-like I"/>
    <property type="match status" value="1"/>
</dbReference>
<feature type="region of interest" description="Disordered" evidence="14">
    <location>
        <begin position="826"/>
        <end position="851"/>
    </location>
</feature>
<dbReference type="InterPro" id="IPR001828">
    <property type="entry name" value="ANF_lig-bd_rcpt"/>
</dbReference>
<evidence type="ECO:0000256" key="12">
    <source>
        <dbReference type="RuleBase" id="RU000405"/>
    </source>
</evidence>
<dbReference type="GO" id="GO:0005886">
    <property type="term" value="C:plasma membrane"/>
    <property type="evidence" value="ECO:0007669"/>
    <property type="project" value="TreeGrafter"/>
</dbReference>
<keyword evidence="7" id="KW-0472">Membrane</keyword>
<dbReference type="EMBL" id="JARK01001356">
    <property type="protein sequence ID" value="EYC20963.1"/>
    <property type="molecule type" value="Genomic_DNA"/>
</dbReference>
<keyword evidence="8" id="KW-0675">Receptor</keyword>
<comment type="catalytic activity">
    <reaction evidence="1 13">
        <text>GTP = 3',5'-cyclic GMP + diphosphate</text>
        <dbReference type="Rhea" id="RHEA:13665"/>
        <dbReference type="ChEBI" id="CHEBI:33019"/>
        <dbReference type="ChEBI" id="CHEBI:37565"/>
        <dbReference type="ChEBI" id="CHEBI:57746"/>
        <dbReference type="EC" id="4.6.1.2"/>
    </reaction>
</comment>
<dbReference type="InterPro" id="IPR001995">
    <property type="entry name" value="Peptidase_A2_cat"/>
</dbReference>
<dbReference type="PROSITE" id="PS50125">
    <property type="entry name" value="GUANYLATE_CYCLASE_2"/>
    <property type="match status" value="1"/>
</dbReference>
<evidence type="ECO:0000256" key="2">
    <source>
        <dbReference type="ARBA" id="ARBA00004479"/>
    </source>
</evidence>
<proteinExistence type="inferred from homology"/>
<dbReference type="SUPFAM" id="SSF56112">
    <property type="entry name" value="Protein kinase-like (PK-like)"/>
    <property type="match status" value="1"/>
</dbReference>
<dbReference type="PROSITE" id="PS50011">
    <property type="entry name" value="PROTEIN_KINASE_DOM"/>
    <property type="match status" value="1"/>
</dbReference>
<dbReference type="CDD" id="cd06352">
    <property type="entry name" value="PBP1_NPR_GC-like"/>
    <property type="match status" value="1"/>
</dbReference>
<feature type="region of interest" description="Disordered" evidence="14">
    <location>
        <begin position="1"/>
        <end position="36"/>
    </location>
</feature>
<dbReference type="InterPro" id="IPR018297">
    <property type="entry name" value="A/G_cyclase_CS"/>
</dbReference>
<protein>
    <recommendedName>
        <fullName evidence="3 13">Guanylate cyclase</fullName>
        <ecNumber evidence="3 13">4.6.1.2</ecNumber>
    </recommendedName>
</protein>
<evidence type="ECO:0000256" key="1">
    <source>
        <dbReference type="ARBA" id="ARBA00001436"/>
    </source>
</evidence>
<dbReference type="PANTHER" id="PTHR11920:SF495">
    <property type="entry name" value="RECEPTOR-TYPE GUANYLATE CYCLASE GCY-7"/>
    <property type="match status" value="1"/>
</dbReference>
<dbReference type="InterPro" id="IPR043502">
    <property type="entry name" value="DNA/RNA_pol_sf"/>
</dbReference>
<gene>
    <name evidence="18" type="primary">Acey_s0020.g155</name>
    <name evidence="18" type="ORF">Y032_0020g155</name>
</gene>
<dbReference type="InterPro" id="IPR008737">
    <property type="entry name" value="DUF1758"/>
</dbReference>
<feature type="domain" description="Peptidase A2" evidence="17">
    <location>
        <begin position="92"/>
        <end position="105"/>
    </location>
</feature>
<dbReference type="GO" id="GO:0006508">
    <property type="term" value="P:proteolysis"/>
    <property type="evidence" value="ECO:0007669"/>
    <property type="project" value="InterPro"/>
</dbReference>
<dbReference type="Gene3D" id="3.40.50.2300">
    <property type="match status" value="1"/>
</dbReference>
<reference evidence="19" key="1">
    <citation type="journal article" date="2015" name="Nat. Genet.">
        <title>The genome and transcriptome of the zoonotic hookworm Ancylostoma ceylanicum identify infection-specific gene families.</title>
        <authorList>
            <person name="Schwarz E.M."/>
            <person name="Hu Y."/>
            <person name="Antoshechkin I."/>
            <person name="Miller M.M."/>
            <person name="Sternberg P.W."/>
            <person name="Aroian R.V."/>
        </authorList>
    </citation>
    <scope>NUCLEOTIDE SEQUENCE</scope>
    <source>
        <strain evidence="19">HY135</strain>
    </source>
</reference>
<keyword evidence="10 12" id="KW-0456">Lyase</keyword>
<dbReference type="PANTHER" id="PTHR11920">
    <property type="entry name" value="GUANYLYL CYCLASE"/>
    <property type="match status" value="1"/>
</dbReference>
<evidence type="ECO:0000313" key="19">
    <source>
        <dbReference type="Proteomes" id="UP000024635"/>
    </source>
</evidence>
<dbReference type="CDD" id="cd07302">
    <property type="entry name" value="CHD"/>
    <property type="match status" value="1"/>
</dbReference>
<keyword evidence="9" id="KW-0325">Glycoprotein</keyword>
<dbReference type="SUPFAM" id="SSF55073">
    <property type="entry name" value="Nucleotide cyclase"/>
    <property type="match status" value="1"/>
</dbReference>
<keyword evidence="5" id="KW-0547">Nucleotide-binding</keyword>
<dbReference type="InterPro" id="IPR029787">
    <property type="entry name" value="Nucleotide_cyclase"/>
</dbReference>
<name>A0A016V2L4_9BILA</name>
<dbReference type="STRING" id="53326.A0A016V2L4"/>
<dbReference type="InterPro" id="IPR000719">
    <property type="entry name" value="Prot_kinase_dom"/>
</dbReference>
<dbReference type="InterPro" id="IPR001054">
    <property type="entry name" value="A/G_cyclase"/>
</dbReference>
<evidence type="ECO:0000256" key="11">
    <source>
        <dbReference type="ARBA" id="ARBA00023293"/>
    </source>
</evidence>
<evidence type="ECO:0000256" key="5">
    <source>
        <dbReference type="ARBA" id="ARBA00022741"/>
    </source>
</evidence>
<dbReference type="FunFam" id="3.30.70.1230:FF:000088">
    <property type="entry name" value="Guanylate cyclase"/>
    <property type="match status" value="1"/>
</dbReference>
<dbReference type="PROSITE" id="PS00141">
    <property type="entry name" value="ASP_PROTEASE"/>
    <property type="match status" value="1"/>
</dbReference>
<dbReference type="Pfam" id="PF07714">
    <property type="entry name" value="PK_Tyr_Ser-Thr"/>
    <property type="match status" value="1"/>
</dbReference>
<evidence type="ECO:0000256" key="7">
    <source>
        <dbReference type="ARBA" id="ARBA00023136"/>
    </source>
</evidence>
<evidence type="ECO:0000313" key="18">
    <source>
        <dbReference type="EMBL" id="EYC20963.1"/>
    </source>
</evidence>
<dbReference type="Pfam" id="PF00211">
    <property type="entry name" value="Guanylate_cyc"/>
    <property type="match status" value="2"/>
</dbReference>
<keyword evidence="6" id="KW-1133">Transmembrane helix</keyword>
<dbReference type="InterPro" id="IPR028082">
    <property type="entry name" value="Peripla_BP_I"/>
</dbReference>
<dbReference type="Pfam" id="PF05585">
    <property type="entry name" value="DUF1758"/>
    <property type="match status" value="1"/>
</dbReference>
<dbReference type="InterPro" id="IPR000477">
    <property type="entry name" value="RT_dom"/>
</dbReference>
<organism evidence="18 19">
    <name type="scientific">Ancylostoma ceylanicum</name>
    <dbReference type="NCBI Taxonomy" id="53326"/>
    <lineage>
        <taxon>Eukaryota</taxon>
        <taxon>Metazoa</taxon>
        <taxon>Ecdysozoa</taxon>
        <taxon>Nematoda</taxon>
        <taxon>Chromadorea</taxon>
        <taxon>Rhabditida</taxon>
        <taxon>Rhabditina</taxon>
        <taxon>Rhabditomorpha</taxon>
        <taxon>Strongyloidea</taxon>
        <taxon>Ancylostomatidae</taxon>
        <taxon>Ancylostomatinae</taxon>
        <taxon>Ancylostoma</taxon>
    </lineage>
</organism>
<comment type="similarity">
    <text evidence="12">Belongs to the adenylyl cyclase class-4/guanylyl cyclase family.</text>
</comment>
<comment type="subcellular location">
    <subcellularLocation>
        <location evidence="2">Membrane</location>
        <topology evidence="2">Single-pass type I membrane protein</topology>
    </subcellularLocation>
</comment>
<dbReference type="GO" id="GO:0004383">
    <property type="term" value="F:guanylate cyclase activity"/>
    <property type="evidence" value="ECO:0007669"/>
    <property type="project" value="UniProtKB-EC"/>
</dbReference>
<evidence type="ECO:0000256" key="10">
    <source>
        <dbReference type="ARBA" id="ARBA00023239"/>
    </source>
</evidence>
<dbReference type="GO" id="GO:0005524">
    <property type="term" value="F:ATP binding"/>
    <property type="evidence" value="ECO:0007669"/>
    <property type="project" value="InterPro"/>
</dbReference>
<feature type="compositionally biased region" description="Polar residues" evidence="14">
    <location>
        <begin position="1"/>
        <end position="12"/>
    </location>
</feature>
<dbReference type="Pfam" id="PF00078">
    <property type="entry name" value="RVT_1"/>
    <property type="match status" value="1"/>
</dbReference>
<dbReference type="InterPro" id="IPR050401">
    <property type="entry name" value="Cyclic_nucleotide_synthase"/>
</dbReference>
<keyword evidence="11 13" id="KW-0141">cGMP biosynthesis</keyword>
<dbReference type="Gene3D" id="3.30.70.270">
    <property type="match status" value="1"/>
</dbReference>
<dbReference type="InterPro" id="IPR011009">
    <property type="entry name" value="Kinase-like_dom_sf"/>
</dbReference>
<dbReference type="EC" id="4.6.1.2" evidence="3 13"/>
<evidence type="ECO:0000256" key="8">
    <source>
        <dbReference type="ARBA" id="ARBA00023170"/>
    </source>
</evidence>
<dbReference type="PROSITE" id="PS00452">
    <property type="entry name" value="GUANYLATE_CYCLASE_1"/>
    <property type="match status" value="1"/>
</dbReference>
<keyword evidence="19" id="KW-1185">Reference proteome</keyword>
<dbReference type="OrthoDB" id="4062651at2759"/>
<evidence type="ECO:0000259" key="16">
    <source>
        <dbReference type="PROSITE" id="PS50125"/>
    </source>
</evidence>
<accession>A0A016V2L4</accession>
<dbReference type="GO" id="GO:0035556">
    <property type="term" value="P:intracellular signal transduction"/>
    <property type="evidence" value="ECO:0007669"/>
    <property type="project" value="InterPro"/>
</dbReference>
<comment type="caution">
    <text evidence="18">The sequence shown here is derived from an EMBL/GenBank/DDBJ whole genome shotgun (WGS) entry which is preliminary data.</text>
</comment>
<evidence type="ECO:0000259" key="15">
    <source>
        <dbReference type="PROSITE" id="PS50011"/>
    </source>
</evidence>
<dbReference type="InterPro" id="IPR043128">
    <property type="entry name" value="Rev_trsase/Diguanyl_cyclase"/>
</dbReference>
<evidence type="ECO:0000256" key="4">
    <source>
        <dbReference type="ARBA" id="ARBA00022692"/>
    </source>
</evidence>
<dbReference type="Gene3D" id="1.10.510.10">
    <property type="entry name" value="Transferase(Phosphotransferase) domain 1"/>
    <property type="match status" value="1"/>
</dbReference>
<feature type="region of interest" description="Disordered" evidence="14">
    <location>
        <begin position="1377"/>
        <end position="1412"/>
    </location>
</feature>
<dbReference type="GO" id="GO:0001653">
    <property type="term" value="F:peptide receptor activity"/>
    <property type="evidence" value="ECO:0007669"/>
    <property type="project" value="TreeGrafter"/>
</dbReference>
<dbReference type="PROSITE" id="PS50175">
    <property type="entry name" value="ASP_PROT_RETROV"/>
    <property type="match status" value="1"/>
</dbReference>
<evidence type="ECO:0000256" key="14">
    <source>
        <dbReference type="SAM" id="MobiDB-lite"/>
    </source>
</evidence>
<dbReference type="SUPFAM" id="SSF56672">
    <property type="entry name" value="DNA/RNA polymerases"/>
    <property type="match status" value="1"/>
</dbReference>
<dbReference type="Gene3D" id="3.30.70.1230">
    <property type="entry name" value="Nucleotide cyclase"/>
    <property type="match status" value="1"/>
</dbReference>
<dbReference type="GO" id="GO:0007168">
    <property type="term" value="P:receptor guanylyl cyclase signaling pathway"/>
    <property type="evidence" value="ECO:0007669"/>
    <property type="project" value="TreeGrafter"/>
</dbReference>
<dbReference type="GO" id="GO:0004672">
    <property type="term" value="F:protein kinase activity"/>
    <property type="evidence" value="ECO:0007669"/>
    <property type="project" value="InterPro"/>
</dbReference>
<dbReference type="SMART" id="SM00044">
    <property type="entry name" value="CYCc"/>
    <property type="match status" value="1"/>
</dbReference>
<dbReference type="GO" id="GO:0004016">
    <property type="term" value="F:adenylate cyclase activity"/>
    <property type="evidence" value="ECO:0007669"/>
    <property type="project" value="TreeGrafter"/>
</dbReference>
<dbReference type="Gene3D" id="3.10.10.10">
    <property type="entry name" value="HIV Type 1 Reverse Transcriptase, subunit A, domain 1"/>
    <property type="match status" value="1"/>
</dbReference>
<dbReference type="GO" id="GO:0004190">
    <property type="term" value="F:aspartic-type endopeptidase activity"/>
    <property type="evidence" value="ECO:0007669"/>
    <property type="project" value="InterPro"/>
</dbReference>
<evidence type="ECO:0000256" key="3">
    <source>
        <dbReference type="ARBA" id="ARBA00012202"/>
    </source>
</evidence>